<reference evidence="7" key="1">
    <citation type="journal article" date="2019" name="Int. J. Syst. Evol. Microbiol.">
        <title>The Global Catalogue of Microorganisms (GCM) 10K type strain sequencing project: providing services to taxonomists for standard genome sequencing and annotation.</title>
        <authorList>
            <consortium name="The Broad Institute Genomics Platform"/>
            <consortium name="The Broad Institute Genome Sequencing Center for Infectious Disease"/>
            <person name="Wu L."/>
            <person name="Ma J."/>
        </authorList>
    </citation>
    <scope>NUCLEOTIDE SEQUENCE [LARGE SCALE GENOMIC DNA]</scope>
    <source>
        <strain evidence="7">JCM 14309</strain>
    </source>
</reference>
<sequence>MSEEMSDQGGQVRPGAEHVRLGMVGAGNISGQYLETISRLEALELVAVADLDLDRARAVAETHGAAAEDLDGLLGRDDVDLVLNLTVPQAHADVSSAAIRAGKGVYAEKPFTADVASGCEVLRQAREAGVVIGSAPDTVLGTGVQTARAALDAGQIGTPMSATATMVIPGHEAWHPNPDFYYQPGGGPLLDMGPYYLTTLVTLLGPVRQVIGAAGALRDERVIGSGPRAGERIPVTTPSHVTGALVHTSGAISTVVMSFDGAATHASPIEIQGTAGALAVPDPNRFDGSVSLFRGGAGWQELPVAAGYREAARGYGIADLLWSGAFDGDPLRGRAQGELGLHVLEVMEGLLSSATAGRAVDMTTTTERPEPVPLSSAAHPAAAQRAR</sequence>
<dbReference type="PANTHER" id="PTHR43818:SF11">
    <property type="entry name" value="BCDNA.GH03377"/>
    <property type="match status" value="1"/>
</dbReference>
<evidence type="ECO:0000256" key="1">
    <source>
        <dbReference type="ARBA" id="ARBA00023002"/>
    </source>
</evidence>
<dbReference type="Pfam" id="PF22725">
    <property type="entry name" value="GFO_IDH_MocA_C3"/>
    <property type="match status" value="1"/>
</dbReference>
<feature type="region of interest" description="Disordered" evidence="3">
    <location>
        <begin position="357"/>
        <end position="387"/>
    </location>
</feature>
<keyword evidence="1" id="KW-0560">Oxidoreductase</keyword>
<evidence type="ECO:0000256" key="3">
    <source>
        <dbReference type="SAM" id="MobiDB-lite"/>
    </source>
</evidence>
<proteinExistence type="predicted"/>
<keyword evidence="7" id="KW-1185">Reference proteome</keyword>
<gene>
    <name evidence="6" type="ORF">GCM10010529_10320</name>
</gene>
<dbReference type="InterPro" id="IPR050463">
    <property type="entry name" value="Gfo/Idh/MocA_oxidrdct_glycsds"/>
</dbReference>
<feature type="compositionally biased region" description="Low complexity" evidence="3">
    <location>
        <begin position="377"/>
        <end position="387"/>
    </location>
</feature>
<dbReference type="SUPFAM" id="SSF51735">
    <property type="entry name" value="NAD(P)-binding Rossmann-fold domains"/>
    <property type="match status" value="1"/>
</dbReference>
<keyword evidence="2" id="KW-0520">NAD</keyword>
<dbReference type="InterPro" id="IPR055170">
    <property type="entry name" value="GFO_IDH_MocA-like_dom"/>
</dbReference>
<organism evidence="6 7">
    <name type="scientific">Nesterenkonia aethiopica</name>
    <dbReference type="NCBI Taxonomy" id="269144"/>
    <lineage>
        <taxon>Bacteria</taxon>
        <taxon>Bacillati</taxon>
        <taxon>Actinomycetota</taxon>
        <taxon>Actinomycetes</taxon>
        <taxon>Micrococcales</taxon>
        <taxon>Micrococcaceae</taxon>
        <taxon>Nesterenkonia</taxon>
    </lineage>
</organism>
<feature type="domain" description="GFO/IDH/MocA-like oxidoreductase" evidence="5">
    <location>
        <begin position="144"/>
        <end position="278"/>
    </location>
</feature>
<evidence type="ECO:0000256" key="2">
    <source>
        <dbReference type="ARBA" id="ARBA00023027"/>
    </source>
</evidence>
<evidence type="ECO:0000313" key="6">
    <source>
        <dbReference type="EMBL" id="GAA3058471.1"/>
    </source>
</evidence>
<name>A0ABP6LSU9_9MICC</name>
<evidence type="ECO:0000313" key="7">
    <source>
        <dbReference type="Proteomes" id="UP001500236"/>
    </source>
</evidence>
<dbReference type="InterPro" id="IPR036291">
    <property type="entry name" value="NAD(P)-bd_dom_sf"/>
</dbReference>
<evidence type="ECO:0000259" key="5">
    <source>
        <dbReference type="Pfam" id="PF22725"/>
    </source>
</evidence>
<protein>
    <submittedName>
        <fullName evidence="6">Gfo/Idh/MocA family oxidoreductase</fullName>
    </submittedName>
</protein>
<dbReference type="InterPro" id="IPR000683">
    <property type="entry name" value="Gfo/Idh/MocA-like_OxRdtase_N"/>
</dbReference>
<dbReference type="EMBL" id="BAAAVT010000005">
    <property type="protein sequence ID" value="GAA3058471.1"/>
    <property type="molecule type" value="Genomic_DNA"/>
</dbReference>
<dbReference type="Proteomes" id="UP001500236">
    <property type="component" value="Unassembled WGS sequence"/>
</dbReference>
<dbReference type="Gene3D" id="3.40.50.720">
    <property type="entry name" value="NAD(P)-binding Rossmann-like Domain"/>
    <property type="match status" value="1"/>
</dbReference>
<dbReference type="Pfam" id="PF01408">
    <property type="entry name" value="GFO_IDH_MocA"/>
    <property type="match status" value="1"/>
</dbReference>
<dbReference type="SUPFAM" id="SSF55347">
    <property type="entry name" value="Glyceraldehyde-3-phosphate dehydrogenase-like, C-terminal domain"/>
    <property type="match status" value="1"/>
</dbReference>
<evidence type="ECO:0000259" key="4">
    <source>
        <dbReference type="Pfam" id="PF01408"/>
    </source>
</evidence>
<comment type="caution">
    <text evidence="6">The sequence shown here is derived from an EMBL/GenBank/DDBJ whole genome shotgun (WGS) entry which is preliminary data.</text>
</comment>
<accession>A0ABP6LSU9</accession>
<dbReference type="Gene3D" id="3.30.360.10">
    <property type="entry name" value="Dihydrodipicolinate Reductase, domain 2"/>
    <property type="match status" value="1"/>
</dbReference>
<dbReference type="PANTHER" id="PTHR43818">
    <property type="entry name" value="BCDNA.GH03377"/>
    <property type="match status" value="1"/>
</dbReference>
<feature type="domain" description="Gfo/Idh/MocA-like oxidoreductase N-terminal" evidence="4">
    <location>
        <begin position="20"/>
        <end position="132"/>
    </location>
</feature>